<name>A0ABP0N1C7_9DINO</name>
<keyword evidence="3" id="KW-1185">Reference proteome</keyword>
<feature type="region of interest" description="Disordered" evidence="1">
    <location>
        <begin position="69"/>
        <end position="170"/>
    </location>
</feature>
<proteinExistence type="predicted"/>
<dbReference type="EMBL" id="CAXAMN010021284">
    <property type="protein sequence ID" value="CAK9057553.1"/>
    <property type="molecule type" value="Genomic_DNA"/>
</dbReference>
<feature type="compositionally biased region" description="Basic residues" evidence="1">
    <location>
        <begin position="114"/>
        <end position="140"/>
    </location>
</feature>
<feature type="compositionally biased region" description="Acidic residues" evidence="1">
    <location>
        <begin position="96"/>
        <end position="105"/>
    </location>
</feature>
<sequence length="258" mass="29316">MKKEIIEKYDEATANEIIASKMADPVLKKTCVRDHEDLPDREDLRVYLCWDSSYETDVEDTVIEQLFKASDKDDRCKDKTSKKRKRSTSSSTSDSSAEDTSDEGSSDSSSSSDKKKKKKNKKRASKKNKKSKKKGKKDKKSKKDKEKEEEKAKQKAEKEAEKEAQKAIQKEVKKKELVKLNAAITDVNRIDAKIQKMAPGFQAAMKEELKKYKSPLNTHREKLQQLVDAEVADDIDSAVKKASDIRAKFQKAKDAGTF</sequence>
<accession>A0ABP0N1C7</accession>
<gene>
    <name evidence="2" type="ORF">CCMP2556_LOCUS28397</name>
</gene>
<feature type="compositionally biased region" description="Basic and acidic residues" evidence="1">
    <location>
        <begin position="141"/>
        <end position="170"/>
    </location>
</feature>
<evidence type="ECO:0000313" key="2">
    <source>
        <dbReference type="EMBL" id="CAK9057553.1"/>
    </source>
</evidence>
<dbReference type="Proteomes" id="UP001642484">
    <property type="component" value="Unassembled WGS sequence"/>
</dbReference>
<reference evidence="2 3" key="1">
    <citation type="submission" date="2024-02" db="EMBL/GenBank/DDBJ databases">
        <authorList>
            <person name="Chen Y."/>
            <person name="Shah S."/>
            <person name="Dougan E. K."/>
            <person name="Thang M."/>
            <person name="Chan C."/>
        </authorList>
    </citation>
    <scope>NUCLEOTIDE SEQUENCE [LARGE SCALE GENOMIC DNA]</scope>
</reference>
<evidence type="ECO:0000256" key="1">
    <source>
        <dbReference type="SAM" id="MobiDB-lite"/>
    </source>
</evidence>
<feature type="compositionally biased region" description="Basic and acidic residues" evidence="1">
    <location>
        <begin position="69"/>
        <end position="79"/>
    </location>
</feature>
<comment type="caution">
    <text evidence="2">The sequence shown here is derived from an EMBL/GenBank/DDBJ whole genome shotgun (WGS) entry which is preliminary data.</text>
</comment>
<organism evidence="2 3">
    <name type="scientific">Durusdinium trenchii</name>
    <dbReference type="NCBI Taxonomy" id="1381693"/>
    <lineage>
        <taxon>Eukaryota</taxon>
        <taxon>Sar</taxon>
        <taxon>Alveolata</taxon>
        <taxon>Dinophyceae</taxon>
        <taxon>Suessiales</taxon>
        <taxon>Symbiodiniaceae</taxon>
        <taxon>Durusdinium</taxon>
    </lineage>
</organism>
<protein>
    <submittedName>
        <fullName evidence="2">Uncharacterized protein</fullName>
    </submittedName>
</protein>
<evidence type="ECO:0000313" key="3">
    <source>
        <dbReference type="Proteomes" id="UP001642484"/>
    </source>
</evidence>